<sequence length="17" mass="1611">MGTAAGFTGSTQQGPVT</sequence>
<proteinExistence type="predicted"/>
<reference evidence="1" key="2">
    <citation type="journal article" date="2015" name="Data Brief">
        <title>Shoot transcriptome of the giant reed, Arundo donax.</title>
        <authorList>
            <person name="Barrero R.A."/>
            <person name="Guerrero F.D."/>
            <person name="Moolhuijzen P."/>
            <person name="Goolsby J.A."/>
            <person name="Tidwell J."/>
            <person name="Bellgard S.E."/>
            <person name="Bellgard M.I."/>
        </authorList>
    </citation>
    <scope>NUCLEOTIDE SEQUENCE</scope>
    <source>
        <tissue evidence="1">Shoot tissue taken approximately 20 cm above the soil surface</tissue>
    </source>
</reference>
<dbReference type="AlphaFoldDB" id="A0A0A9EAQ6"/>
<dbReference type="EMBL" id="GBRH01200789">
    <property type="protein sequence ID" value="JAD97106.1"/>
    <property type="molecule type" value="Transcribed_RNA"/>
</dbReference>
<accession>A0A0A9EAQ6</accession>
<evidence type="ECO:0000313" key="1">
    <source>
        <dbReference type="EMBL" id="JAD97106.1"/>
    </source>
</evidence>
<name>A0A0A9EAQ6_ARUDO</name>
<organism evidence="1">
    <name type="scientific">Arundo donax</name>
    <name type="common">Giant reed</name>
    <name type="synonym">Donax arundinaceus</name>
    <dbReference type="NCBI Taxonomy" id="35708"/>
    <lineage>
        <taxon>Eukaryota</taxon>
        <taxon>Viridiplantae</taxon>
        <taxon>Streptophyta</taxon>
        <taxon>Embryophyta</taxon>
        <taxon>Tracheophyta</taxon>
        <taxon>Spermatophyta</taxon>
        <taxon>Magnoliopsida</taxon>
        <taxon>Liliopsida</taxon>
        <taxon>Poales</taxon>
        <taxon>Poaceae</taxon>
        <taxon>PACMAD clade</taxon>
        <taxon>Arundinoideae</taxon>
        <taxon>Arundineae</taxon>
        <taxon>Arundo</taxon>
    </lineage>
</organism>
<protein>
    <submittedName>
        <fullName evidence="1">Uncharacterized protein</fullName>
    </submittedName>
</protein>
<reference evidence="1" key="1">
    <citation type="submission" date="2014-09" db="EMBL/GenBank/DDBJ databases">
        <authorList>
            <person name="Magalhaes I.L.F."/>
            <person name="Oliveira U."/>
            <person name="Santos F.R."/>
            <person name="Vidigal T.H.D.A."/>
            <person name="Brescovit A.D."/>
            <person name="Santos A.J."/>
        </authorList>
    </citation>
    <scope>NUCLEOTIDE SEQUENCE</scope>
    <source>
        <tissue evidence="1">Shoot tissue taken approximately 20 cm above the soil surface</tissue>
    </source>
</reference>